<protein>
    <recommendedName>
        <fullName evidence="5">CCHC-type domain-containing protein</fullName>
    </recommendedName>
</protein>
<feature type="region of interest" description="Disordered" evidence="1">
    <location>
        <begin position="366"/>
        <end position="400"/>
    </location>
</feature>
<feature type="region of interest" description="Disordered" evidence="1">
    <location>
        <begin position="298"/>
        <end position="337"/>
    </location>
</feature>
<reference evidence="2 4" key="1">
    <citation type="journal article" date="2012" name="Nature">
        <title>Algal genomes reveal evolutionary mosaicism and the fate of nucleomorphs.</title>
        <authorList>
            <consortium name="DOE Joint Genome Institute"/>
            <person name="Curtis B.A."/>
            <person name="Tanifuji G."/>
            <person name="Burki F."/>
            <person name="Gruber A."/>
            <person name="Irimia M."/>
            <person name="Maruyama S."/>
            <person name="Arias M.C."/>
            <person name="Ball S.G."/>
            <person name="Gile G.H."/>
            <person name="Hirakawa Y."/>
            <person name="Hopkins J.F."/>
            <person name="Kuo A."/>
            <person name="Rensing S.A."/>
            <person name="Schmutz J."/>
            <person name="Symeonidi A."/>
            <person name="Elias M."/>
            <person name="Eveleigh R.J."/>
            <person name="Herman E.K."/>
            <person name="Klute M.J."/>
            <person name="Nakayama T."/>
            <person name="Obornik M."/>
            <person name="Reyes-Prieto A."/>
            <person name="Armbrust E.V."/>
            <person name="Aves S.J."/>
            <person name="Beiko R.G."/>
            <person name="Coutinho P."/>
            <person name="Dacks J.B."/>
            <person name="Durnford D.G."/>
            <person name="Fast N.M."/>
            <person name="Green B.R."/>
            <person name="Grisdale C.J."/>
            <person name="Hempel F."/>
            <person name="Henrissat B."/>
            <person name="Hoppner M.P."/>
            <person name="Ishida K."/>
            <person name="Kim E."/>
            <person name="Koreny L."/>
            <person name="Kroth P.G."/>
            <person name="Liu Y."/>
            <person name="Malik S.B."/>
            <person name="Maier U.G."/>
            <person name="McRose D."/>
            <person name="Mock T."/>
            <person name="Neilson J.A."/>
            <person name="Onodera N.T."/>
            <person name="Poole A.M."/>
            <person name="Pritham E.J."/>
            <person name="Richards T.A."/>
            <person name="Rocap G."/>
            <person name="Roy S.W."/>
            <person name="Sarai C."/>
            <person name="Schaack S."/>
            <person name="Shirato S."/>
            <person name="Slamovits C.H."/>
            <person name="Spencer D.F."/>
            <person name="Suzuki S."/>
            <person name="Worden A.Z."/>
            <person name="Zauner S."/>
            <person name="Barry K."/>
            <person name="Bell C."/>
            <person name="Bharti A.K."/>
            <person name="Crow J.A."/>
            <person name="Grimwood J."/>
            <person name="Kramer R."/>
            <person name="Lindquist E."/>
            <person name="Lucas S."/>
            <person name="Salamov A."/>
            <person name="McFadden G.I."/>
            <person name="Lane C.E."/>
            <person name="Keeling P.J."/>
            <person name="Gray M.W."/>
            <person name="Grigoriev I.V."/>
            <person name="Archibald J.M."/>
        </authorList>
    </citation>
    <scope>NUCLEOTIDE SEQUENCE</scope>
    <source>
        <strain evidence="2 4">CCMP2712</strain>
    </source>
</reference>
<dbReference type="HOGENOM" id="CLU_689742_0_0_1"/>
<dbReference type="AlphaFoldDB" id="L1IQH0"/>
<sequence>MTVGLSASLLTKHCGLRFLGQGFYRFNRSPFQGKFMIITGRLGDGTVLPVAAGVFAQWKEANDSVVAETAENTEWVWNQLKRTSLGPWLCPSSGSLTIMTGRSTAILKGVTAGNVCIPKALAGLQAHTHVEFDMRMNQLQKANPLAFDHLKSSGIADAQWATYAQLLPKTSTDVSTQGAQLLPKTSTDVSTQGCVRTYGIKSNIQAETGDKKLSSSLATKRNPLEFFESLGDFWMECLGKALSRKILLQEQDKFIVSDQVRKEFFQDWEACKLFGLNPSDPLTPPPCAVKTSAARRASCYSDEEEHATSAPRVRRRTRTHSPPGREDTARSDHDGEQVEQATLYNTHGNRKKTCQICGKVGHNKRTCTTLTRSGRGGEEREEGATGAAERAEGCEDKHQD</sequence>
<reference evidence="3" key="3">
    <citation type="submission" date="2016-03" db="UniProtKB">
        <authorList>
            <consortium name="EnsemblProtists"/>
        </authorList>
    </citation>
    <scope>IDENTIFICATION</scope>
</reference>
<dbReference type="RefSeq" id="XP_005825055.1">
    <property type="nucleotide sequence ID" value="XM_005824998.1"/>
</dbReference>
<feature type="compositionally biased region" description="Basic and acidic residues" evidence="1">
    <location>
        <begin position="323"/>
        <end position="336"/>
    </location>
</feature>
<name>L1IQH0_GUITC</name>
<evidence type="ECO:0000313" key="4">
    <source>
        <dbReference type="Proteomes" id="UP000011087"/>
    </source>
</evidence>
<dbReference type="EnsemblProtists" id="EKX38075">
    <property type="protein sequence ID" value="EKX38075"/>
    <property type="gene ID" value="GUITHDRAFT_144565"/>
</dbReference>
<dbReference type="Proteomes" id="UP000011087">
    <property type="component" value="Unassembled WGS sequence"/>
</dbReference>
<reference evidence="4" key="2">
    <citation type="submission" date="2012-11" db="EMBL/GenBank/DDBJ databases">
        <authorList>
            <person name="Kuo A."/>
            <person name="Curtis B.A."/>
            <person name="Tanifuji G."/>
            <person name="Burki F."/>
            <person name="Gruber A."/>
            <person name="Irimia M."/>
            <person name="Maruyama S."/>
            <person name="Arias M.C."/>
            <person name="Ball S.G."/>
            <person name="Gile G.H."/>
            <person name="Hirakawa Y."/>
            <person name="Hopkins J.F."/>
            <person name="Rensing S.A."/>
            <person name="Schmutz J."/>
            <person name="Symeonidi A."/>
            <person name="Elias M."/>
            <person name="Eveleigh R.J."/>
            <person name="Herman E.K."/>
            <person name="Klute M.J."/>
            <person name="Nakayama T."/>
            <person name="Obornik M."/>
            <person name="Reyes-Prieto A."/>
            <person name="Armbrust E.V."/>
            <person name="Aves S.J."/>
            <person name="Beiko R.G."/>
            <person name="Coutinho P."/>
            <person name="Dacks J.B."/>
            <person name="Durnford D.G."/>
            <person name="Fast N.M."/>
            <person name="Green B.R."/>
            <person name="Grisdale C."/>
            <person name="Hempe F."/>
            <person name="Henrissat B."/>
            <person name="Hoppner M.P."/>
            <person name="Ishida K.-I."/>
            <person name="Kim E."/>
            <person name="Koreny L."/>
            <person name="Kroth P.G."/>
            <person name="Liu Y."/>
            <person name="Malik S.-B."/>
            <person name="Maier U.G."/>
            <person name="McRose D."/>
            <person name="Mock T."/>
            <person name="Neilson J.A."/>
            <person name="Onodera N.T."/>
            <person name="Poole A.M."/>
            <person name="Pritham E.J."/>
            <person name="Richards T.A."/>
            <person name="Rocap G."/>
            <person name="Roy S.W."/>
            <person name="Sarai C."/>
            <person name="Schaack S."/>
            <person name="Shirato S."/>
            <person name="Slamovits C.H."/>
            <person name="Spencer D.F."/>
            <person name="Suzuki S."/>
            <person name="Worden A.Z."/>
            <person name="Zauner S."/>
            <person name="Barry K."/>
            <person name="Bell C."/>
            <person name="Bharti A.K."/>
            <person name="Crow J.A."/>
            <person name="Grimwood J."/>
            <person name="Kramer R."/>
            <person name="Lindquist E."/>
            <person name="Lucas S."/>
            <person name="Salamov A."/>
            <person name="McFadden G.I."/>
            <person name="Lane C.E."/>
            <person name="Keeling P.J."/>
            <person name="Gray M.W."/>
            <person name="Grigoriev I.V."/>
            <person name="Archibald J.M."/>
        </authorList>
    </citation>
    <scope>NUCLEOTIDE SEQUENCE</scope>
    <source>
        <strain evidence="4">CCMP2712</strain>
    </source>
</reference>
<dbReference type="KEGG" id="gtt:GUITHDRAFT_144565"/>
<evidence type="ECO:0000313" key="3">
    <source>
        <dbReference type="EnsemblProtists" id="EKX38075"/>
    </source>
</evidence>
<organism evidence="2">
    <name type="scientific">Guillardia theta (strain CCMP2712)</name>
    <name type="common">Cryptophyte</name>
    <dbReference type="NCBI Taxonomy" id="905079"/>
    <lineage>
        <taxon>Eukaryota</taxon>
        <taxon>Cryptophyceae</taxon>
        <taxon>Pyrenomonadales</taxon>
        <taxon>Geminigeraceae</taxon>
        <taxon>Guillardia</taxon>
    </lineage>
</organism>
<evidence type="ECO:0008006" key="5">
    <source>
        <dbReference type="Google" id="ProtNLM"/>
    </source>
</evidence>
<feature type="compositionally biased region" description="Basic and acidic residues" evidence="1">
    <location>
        <begin position="389"/>
        <end position="400"/>
    </location>
</feature>
<dbReference type="PaxDb" id="55529-EKX38075"/>
<dbReference type="EMBL" id="JH993052">
    <property type="protein sequence ID" value="EKX38075.1"/>
    <property type="molecule type" value="Genomic_DNA"/>
</dbReference>
<dbReference type="GeneID" id="17294747"/>
<proteinExistence type="predicted"/>
<accession>L1IQH0</accession>
<evidence type="ECO:0000256" key="1">
    <source>
        <dbReference type="SAM" id="MobiDB-lite"/>
    </source>
</evidence>
<evidence type="ECO:0000313" key="2">
    <source>
        <dbReference type="EMBL" id="EKX38075.1"/>
    </source>
</evidence>
<gene>
    <name evidence="2" type="ORF">GUITHDRAFT_144565</name>
</gene>
<keyword evidence="4" id="KW-1185">Reference proteome</keyword>